<dbReference type="EMBL" id="BCWF01000025">
    <property type="protein sequence ID" value="GAT28534.1"/>
    <property type="molecule type" value="Genomic_DNA"/>
</dbReference>
<gene>
    <name evidence="1" type="ORF">RIB2604_02601750</name>
</gene>
<name>A0A146FRP1_ASPKA</name>
<comment type="caution">
    <text evidence="1">The sequence shown here is derived from an EMBL/GenBank/DDBJ whole genome shotgun (WGS) entry which is preliminary data.</text>
</comment>
<proteinExistence type="predicted"/>
<evidence type="ECO:0000313" key="1">
    <source>
        <dbReference type="EMBL" id="GAT28534.1"/>
    </source>
</evidence>
<reference evidence="1 2" key="1">
    <citation type="journal article" date="2016" name="DNA Res.">
        <title>Genome sequence of Aspergillus luchuensis NBRC 4314.</title>
        <authorList>
            <person name="Yamada O."/>
            <person name="Machida M."/>
            <person name="Hosoyama A."/>
            <person name="Goto M."/>
            <person name="Takahashi T."/>
            <person name="Futagami T."/>
            <person name="Yamagata Y."/>
            <person name="Takeuchi M."/>
            <person name="Kobayashi T."/>
            <person name="Koike H."/>
            <person name="Abe K."/>
            <person name="Asai K."/>
            <person name="Arita M."/>
            <person name="Fujita N."/>
            <person name="Fukuda K."/>
            <person name="Higa K."/>
            <person name="Horikawa H."/>
            <person name="Ishikawa T."/>
            <person name="Jinno K."/>
            <person name="Kato Y."/>
            <person name="Kirimura K."/>
            <person name="Mizutani O."/>
            <person name="Nakasone K."/>
            <person name="Sano M."/>
            <person name="Shiraishi Y."/>
            <person name="Tsukahara M."/>
            <person name="Gomi K."/>
        </authorList>
    </citation>
    <scope>NUCLEOTIDE SEQUENCE [LARGE SCALE GENOMIC DNA]</scope>
    <source>
        <strain evidence="1 2">RIB 2604</strain>
    </source>
</reference>
<evidence type="ECO:0000313" key="2">
    <source>
        <dbReference type="Proteomes" id="UP000075230"/>
    </source>
</evidence>
<dbReference type="Proteomes" id="UP000075230">
    <property type="component" value="Unassembled WGS sequence"/>
</dbReference>
<protein>
    <submittedName>
        <fullName evidence="1">Uncharacterized protein</fullName>
    </submittedName>
</protein>
<sequence length="65" mass="7305">MGASGCHILGRGPPVSDHLVIWTLQIGTMYFQQACRKANPQKRAQPAYRRHYDTAEKEPLVLQGL</sequence>
<accession>A0A146FRP1</accession>
<reference evidence="2" key="2">
    <citation type="submission" date="2016-02" db="EMBL/GenBank/DDBJ databases">
        <title>Genome sequencing of Aspergillus luchuensis NBRC 4314.</title>
        <authorList>
            <person name="Yamada O."/>
        </authorList>
    </citation>
    <scope>NUCLEOTIDE SEQUENCE [LARGE SCALE GENOMIC DNA]</scope>
    <source>
        <strain evidence="2">RIB 2604</strain>
    </source>
</reference>
<organism evidence="1 2">
    <name type="scientific">Aspergillus kawachii</name>
    <name type="common">White koji mold</name>
    <name type="synonym">Aspergillus awamori var. kawachi</name>
    <dbReference type="NCBI Taxonomy" id="1069201"/>
    <lineage>
        <taxon>Eukaryota</taxon>
        <taxon>Fungi</taxon>
        <taxon>Dikarya</taxon>
        <taxon>Ascomycota</taxon>
        <taxon>Pezizomycotina</taxon>
        <taxon>Eurotiomycetes</taxon>
        <taxon>Eurotiomycetidae</taxon>
        <taxon>Eurotiales</taxon>
        <taxon>Aspergillaceae</taxon>
        <taxon>Aspergillus</taxon>
        <taxon>Aspergillus subgen. Circumdati</taxon>
    </lineage>
</organism>
<dbReference type="AlphaFoldDB" id="A0A146FRP1"/>